<evidence type="ECO:0000313" key="1">
    <source>
        <dbReference type="EMBL" id="KAF7310308.1"/>
    </source>
</evidence>
<name>A0A8H6WD08_9AGAR</name>
<dbReference type="Proteomes" id="UP000636479">
    <property type="component" value="Unassembled WGS sequence"/>
</dbReference>
<dbReference type="GeneID" id="59343389"/>
<dbReference type="RefSeq" id="XP_037223758.1">
    <property type="nucleotide sequence ID" value="XM_037360873.1"/>
</dbReference>
<dbReference type="AlphaFoldDB" id="A0A8H6WD08"/>
<comment type="caution">
    <text evidence="1">The sequence shown here is derived from an EMBL/GenBank/DDBJ whole genome shotgun (WGS) entry which is preliminary data.</text>
</comment>
<sequence length="195" mass="21436">MAGCDPPFSLSVFQPIQWKTERKHIYNATLGLRASDYRPGCPLTRHVPVGTLGYRLPKDQVLLVVAKVLWSLSPSLLWSPLSHPMGRRVCARLLLSSRSAIILVVTYELSHSAIKASTEVFFAARSLGSQTQKFLLLIPSPPTQRTPQPLSLPWQKIQGEIIEDAAAVAFTHMGLGGVFGTATRSQPHTLHFPCS</sequence>
<protein>
    <submittedName>
        <fullName evidence="1">Uncharacterized protein</fullName>
    </submittedName>
</protein>
<reference evidence="1" key="1">
    <citation type="submission" date="2020-05" db="EMBL/GenBank/DDBJ databases">
        <title>Mycena genomes resolve the evolution of fungal bioluminescence.</title>
        <authorList>
            <person name="Tsai I.J."/>
        </authorList>
    </citation>
    <scope>NUCLEOTIDE SEQUENCE</scope>
    <source>
        <strain evidence="1">171206Taipei</strain>
    </source>
</reference>
<keyword evidence="2" id="KW-1185">Reference proteome</keyword>
<proteinExistence type="predicted"/>
<dbReference type="EMBL" id="JACAZF010000003">
    <property type="protein sequence ID" value="KAF7310308.1"/>
    <property type="molecule type" value="Genomic_DNA"/>
</dbReference>
<gene>
    <name evidence="1" type="ORF">MIND_00404900</name>
</gene>
<evidence type="ECO:0000313" key="2">
    <source>
        <dbReference type="Proteomes" id="UP000636479"/>
    </source>
</evidence>
<accession>A0A8H6WD08</accession>
<organism evidence="1 2">
    <name type="scientific">Mycena indigotica</name>
    <dbReference type="NCBI Taxonomy" id="2126181"/>
    <lineage>
        <taxon>Eukaryota</taxon>
        <taxon>Fungi</taxon>
        <taxon>Dikarya</taxon>
        <taxon>Basidiomycota</taxon>
        <taxon>Agaricomycotina</taxon>
        <taxon>Agaricomycetes</taxon>
        <taxon>Agaricomycetidae</taxon>
        <taxon>Agaricales</taxon>
        <taxon>Marasmiineae</taxon>
        <taxon>Mycenaceae</taxon>
        <taxon>Mycena</taxon>
    </lineage>
</organism>